<reference evidence="1 2" key="1">
    <citation type="journal article" date="2016" name="Nat. Commun.">
        <title>Thousands of microbial genomes shed light on interconnected biogeochemical processes in an aquifer system.</title>
        <authorList>
            <person name="Anantharaman K."/>
            <person name="Brown C.T."/>
            <person name="Hug L.A."/>
            <person name="Sharon I."/>
            <person name="Castelle C.J."/>
            <person name="Probst A.J."/>
            <person name="Thomas B.C."/>
            <person name="Singh A."/>
            <person name="Wilkins M.J."/>
            <person name="Karaoz U."/>
            <person name="Brodie E.L."/>
            <person name="Williams K.H."/>
            <person name="Hubbard S.S."/>
            <person name="Banfield J.F."/>
        </authorList>
    </citation>
    <scope>NUCLEOTIDE SEQUENCE [LARGE SCALE GENOMIC DNA]</scope>
</reference>
<protein>
    <submittedName>
        <fullName evidence="1">Uncharacterized protein</fullName>
    </submittedName>
</protein>
<organism evidence="1 2">
    <name type="scientific">Candidatus Sungbacteria bacterium RIFCSPLOWO2_01_FULL_60_25</name>
    <dbReference type="NCBI Taxonomy" id="1802281"/>
    <lineage>
        <taxon>Bacteria</taxon>
        <taxon>Candidatus Sungiibacteriota</taxon>
    </lineage>
</organism>
<gene>
    <name evidence="1" type="ORF">A3A44_01545</name>
</gene>
<dbReference type="Proteomes" id="UP000178977">
    <property type="component" value="Unassembled WGS sequence"/>
</dbReference>
<evidence type="ECO:0000313" key="2">
    <source>
        <dbReference type="Proteomes" id="UP000178977"/>
    </source>
</evidence>
<dbReference type="AlphaFoldDB" id="A0A1G2LGH3"/>
<accession>A0A1G2LGH3</accession>
<dbReference type="EMBL" id="MHQT01000010">
    <property type="protein sequence ID" value="OHA09901.1"/>
    <property type="molecule type" value="Genomic_DNA"/>
</dbReference>
<comment type="caution">
    <text evidence="1">The sequence shown here is derived from an EMBL/GenBank/DDBJ whole genome shotgun (WGS) entry which is preliminary data.</text>
</comment>
<name>A0A1G2LGH3_9BACT</name>
<evidence type="ECO:0000313" key="1">
    <source>
        <dbReference type="EMBL" id="OHA09901.1"/>
    </source>
</evidence>
<proteinExistence type="predicted"/>
<sequence>MNNLVVSMENGVKMIVPAQSGASCPGGQSGVTFTMSSTINAVPGFAEYNGNSSNYPQSFSIMPGFYQFTTAYDNSSAVHLSGKAGQTWAIEITP</sequence>